<feature type="non-terminal residue" evidence="9">
    <location>
        <position position="493"/>
    </location>
</feature>
<dbReference type="GO" id="GO:0003899">
    <property type="term" value="F:DNA-directed RNA polymerase activity"/>
    <property type="evidence" value="ECO:0007669"/>
    <property type="project" value="UniProtKB-EC"/>
</dbReference>
<dbReference type="InterPro" id="IPR007081">
    <property type="entry name" value="RNA_pol_Rpb1_5"/>
</dbReference>
<feature type="region of interest" description="Disordered" evidence="7">
    <location>
        <begin position="323"/>
        <end position="367"/>
    </location>
</feature>
<comment type="caution">
    <text evidence="9">The sequence shown here is derived from an EMBL/GenBank/DDBJ whole genome shotgun (WGS) entry which is preliminary data.</text>
</comment>
<feature type="domain" description="RNA polymerase Rpb1" evidence="8">
    <location>
        <begin position="36"/>
        <end position="487"/>
    </location>
</feature>
<protein>
    <recommendedName>
        <fullName evidence="2">DNA-directed RNA polymerase</fullName>
        <ecNumber evidence="2">2.7.7.6</ecNumber>
    </recommendedName>
</protein>
<dbReference type="Pfam" id="PF04998">
    <property type="entry name" value="RNA_pol_Rpb1_5"/>
    <property type="match status" value="1"/>
</dbReference>
<dbReference type="GO" id="GO:0003677">
    <property type="term" value="F:DNA binding"/>
    <property type="evidence" value="ECO:0007669"/>
    <property type="project" value="InterPro"/>
</dbReference>
<feature type="non-terminal residue" evidence="9">
    <location>
        <position position="1"/>
    </location>
</feature>
<comment type="similarity">
    <text evidence="1">Belongs to the RNA polymerase beta' chain family.</text>
</comment>
<dbReference type="AlphaFoldDB" id="A0A8H8A1V9"/>
<dbReference type="OrthoDB" id="270392at2759"/>
<evidence type="ECO:0000256" key="5">
    <source>
        <dbReference type="ARBA" id="ARBA00022695"/>
    </source>
</evidence>
<feature type="region of interest" description="Disordered" evidence="7">
    <location>
        <begin position="223"/>
        <end position="308"/>
    </location>
</feature>
<feature type="compositionally biased region" description="Acidic residues" evidence="7">
    <location>
        <begin position="323"/>
        <end position="339"/>
    </location>
</feature>
<dbReference type="PANTHER" id="PTHR19376">
    <property type="entry name" value="DNA-DIRECTED RNA POLYMERASE"/>
    <property type="match status" value="1"/>
</dbReference>
<feature type="compositionally biased region" description="Basic and acidic residues" evidence="7">
    <location>
        <begin position="356"/>
        <end position="367"/>
    </location>
</feature>
<dbReference type="EC" id="2.7.7.6" evidence="2"/>
<dbReference type="EMBL" id="JAEFCI010001031">
    <property type="protein sequence ID" value="KAG5463173.1"/>
    <property type="molecule type" value="Genomic_DNA"/>
</dbReference>
<evidence type="ECO:0000256" key="6">
    <source>
        <dbReference type="ARBA" id="ARBA00023163"/>
    </source>
</evidence>
<evidence type="ECO:0000256" key="2">
    <source>
        <dbReference type="ARBA" id="ARBA00012418"/>
    </source>
</evidence>
<evidence type="ECO:0000256" key="4">
    <source>
        <dbReference type="ARBA" id="ARBA00022679"/>
    </source>
</evidence>
<evidence type="ECO:0000256" key="7">
    <source>
        <dbReference type="SAM" id="MobiDB-lite"/>
    </source>
</evidence>
<proteinExistence type="inferred from homology"/>
<gene>
    <name evidence="9" type="ORF">BJ554DRAFT_1289</name>
</gene>
<dbReference type="Proteomes" id="UP000673691">
    <property type="component" value="Unassembled WGS sequence"/>
</dbReference>
<evidence type="ECO:0000313" key="9">
    <source>
        <dbReference type="EMBL" id="KAG5463173.1"/>
    </source>
</evidence>
<dbReference type="SUPFAM" id="SSF64484">
    <property type="entry name" value="beta and beta-prime subunits of DNA dependent RNA-polymerase"/>
    <property type="match status" value="1"/>
</dbReference>
<dbReference type="InterPro" id="IPR045867">
    <property type="entry name" value="DNA-dir_RpoC_beta_prime"/>
</dbReference>
<dbReference type="PANTHER" id="PTHR19376:SF11">
    <property type="entry name" value="DNA-DIRECTED RNA POLYMERASE I SUBUNIT RPA1"/>
    <property type="match status" value="1"/>
</dbReference>
<dbReference type="GO" id="GO:0006351">
    <property type="term" value="P:DNA-templated transcription"/>
    <property type="evidence" value="ECO:0007669"/>
    <property type="project" value="InterPro"/>
</dbReference>
<keyword evidence="4" id="KW-0808">Transferase</keyword>
<evidence type="ECO:0000313" key="10">
    <source>
        <dbReference type="Proteomes" id="UP000673691"/>
    </source>
</evidence>
<name>A0A8H8A1V9_9FUNG</name>
<accession>A0A8H8A1V9</accession>
<keyword evidence="10" id="KW-1185">Reference proteome</keyword>
<keyword evidence="3" id="KW-0240">DNA-directed RNA polymerase</keyword>
<organism evidence="9 10">
    <name type="scientific">Olpidium bornovanus</name>
    <dbReference type="NCBI Taxonomy" id="278681"/>
    <lineage>
        <taxon>Eukaryota</taxon>
        <taxon>Fungi</taxon>
        <taxon>Fungi incertae sedis</taxon>
        <taxon>Olpidiomycota</taxon>
        <taxon>Olpidiomycotina</taxon>
        <taxon>Olpidiomycetes</taxon>
        <taxon>Olpidiales</taxon>
        <taxon>Olpidiaceae</taxon>
        <taxon>Olpidium</taxon>
    </lineage>
</organism>
<dbReference type="Gene3D" id="3.30.70.2850">
    <property type="match status" value="1"/>
</dbReference>
<keyword evidence="5" id="KW-0548">Nucleotidyltransferase</keyword>
<sequence>IEKNPDCLITGKSANPLKRKVNAPDLTKKKFRALMALRYLHSLAEPGEAVGLLAAQSIGEPSTQMTLNTFHFAGFGAKNVTLGIPRLREIVMTASAEIKTPSMTLTLKEGVSEKRALAQGRFRRAQSFCQDISRLTLAALVDEVVVREKLTAKALGRRYKRYTIRLNLFTKDEYKAEHDVKPSQIERAIEVRRKTSGVRASGTVFIKKLETAIQRDLRKVHRKSKAAAAKGEDDGMDIGKPAGRQKISAVEDDTADVSIARNDDGLSLPTVGSRSWLQSDDDDNDAGAAKRGAKRTQHASYDAPDEDDAELIAAQDREVNYLEDDEAEEGEDDEAASEAEEGRREADGADATEAADGGRPEPARRAREVRIIESHPHIVGYRFDASDGAWCEIDMQYPVDTRKILMVSIVEKVCRETVIREIPGVGRCFPIQNESESDKSRRLATDGCNLNGVWAYDDVIDVSKIYANDIAAILRTYGVEAARGAIMRIGIGR</sequence>
<reference evidence="9 10" key="1">
    <citation type="journal article" name="Sci. Rep.">
        <title>Genome-scale phylogenetic analyses confirm Olpidium as the closest living zoosporic fungus to the non-flagellated, terrestrial fungi.</title>
        <authorList>
            <person name="Chang Y."/>
            <person name="Rochon D."/>
            <person name="Sekimoto S."/>
            <person name="Wang Y."/>
            <person name="Chovatia M."/>
            <person name="Sandor L."/>
            <person name="Salamov A."/>
            <person name="Grigoriev I.V."/>
            <person name="Stajich J.E."/>
            <person name="Spatafora J.W."/>
        </authorList>
    </citation>
    <scope>NUCLEOTIDE SEQUENCE [LARGE SCALE GENOMIC DNA]</scope>
    <source>
        <strain evidence="9">S191</strain>
    </source>
</reference>
<evidence type="ECO:0000259" key="8">
    <source>
        <dbReference type="Pfam" id="PF04998"/>
    </source>
</evidence>
<evidence type="ECO:0000256" key="1">
    <source>
        <dbReference type="ARBA" id="ARBA00006460"/>
    </source>
</evidence>
<keyword evidence="6" id="KW-0804">Transcription</keyword>
<evidence type="ECO:0000256" key="3">
    <source>
        <dbReference type="ARBA" id="ARBA00022478"/>
    </source>
</evidence>
<dbReference type="GO" id="GO:0005736">
    <property type="term" value="C:RNA polymerase I complex"/>
    <property type="evidence" value="ECO:0007669"/>
    <property type="project" value="TreeGrafter"/>
</dbReference>